<comment type="caution">
    <text evidence="2">The sequence shown here is derived from an EMBL/GenBank/DDBJ whole genome shotgun (WGS) entry which is preliminary data.</text>
</comment>
<feature type="compositionally biased region" description="Polar residues" evidence="1">
    <location>
        <begin position="1"/>
        <end position="18"/>
    </location>
</feature>
<evidence type="ECO:0000313" key="3">
    <source>
        <dbReference type="Proteomes" id="UP000824120"/>
    </source>
</evidence>
<feature type="compositionally biased region" description="Polar residues" evidence="1">
    <location>
        <begin position="75"/>
        <end position="84"/>
    </location>
</feature>
<dbReference type="Proteomes" id="UP000824120">
    <property type="component" value="Chromosome 3"/>
</dbReference>
<proteinExistence type="predicted"/>
<evidence type="ECO:0000313" key="2">
    <source>
        <dbReference type="EMBL" id="KAG5614279.1"/>
    </source>
</evidence>
<feature type="region of interest" description="Disordered" evidence="1">
    <location>
        <begin position="53"/>
        <end position="84"/>
    </location>
</feature>
<gene>
    <name evidence="2" type="ORF">H5410_014103</name>
</gene>
<name>A0A9J5ZQG3_SOLCO</name>
<organism evidence="2 3">
    <name type="scientific">Solanum commersonii</name>
    <name type="common">Commerson's wild potato</name>
    <name type="synonym">Commerson's nightshade</name>
    <dbReference type="NCBI Taxonomy" id="4109"/>
    <lineage>
        <taxon>Eukaryota</taxon>
        <taxon>Viridiplantae</taxon>
        <taxon>Streptophyta</taxon>
        <taxon>Embryophyta</taxon>
        <taxon>Tracheophyta</taxon>
        <taxon>Spermatophyta</taxon>
        <taxon>Magnoliopsida</taxon>
        <taxon>eudicotyledons</taxon>
        <taxon>Gunneridae</taxon>
        <taxon>Pentapetalae</taxon>
        <taxon>asterids</taxon>
        <taxon>lamiids</taxon>
        <taxon>Solanales</taxon>
        <taxon>Solanaceae</taxon>
        <taxon>Solanoideae</taxon>
        <taxon>Solaneae</taxon>
        <taxon>Solanum</taxon>
    </lineage>
</organism>
<evidence type="ECO:0000256" key="1">
    <source>
        <dbReference type="SAM" id="MobiDB-lite"/>
    </source>
</evidence>
<feature type="region of interest" description="Disordered" evidence="1">
    <location>
        <begin position="1"/>
        <end position="34"/>
    </location>
</feature>
<dbReference type="EMBL" id="JACXVP010000003">
    <property type="protein sequence ID" value="KAG5614279.1"/>
    <property type="molecule type" value="Genomic_DNA"/>
</dbReference>
<sequence>MASKNNQARDQNIETNNKYEALEEEKDEDEVIASGVKDITSIDKQQAISMLPCSEKGNFGDNMGREEALSPKIHTLSQQEKQQK</sequence>
<dbReference type="AlphaFoldDB" id="A0A9J5ZQG3"/>
<reference evidence="2 3" key="1">
    <citation type="submission" date="2020-09" db="EMBL/GenBank/DDBJ databases">
        <title>De no assembly of potato wild relative species, Solanum commersonii.</title>
        <authorList>
            <person name="Cho K."/>
        </authorList>
    </citation>
    <scope>NUCLEOTIDE SEQUENCE [LARGE SCALE GENOMIC DNA]</scope>
    <source>
        <strain evidence="2">LZ3.2</strain>
        <tissue evidence="2">Leaf</tissue>
    </source>
</reference>
<keyword evidence="3" id="KW-1185">Reference proteome</keyword>
<accession>A0A9J5ZQG3</accession>
<feature type="compositionally biased region" description="Acidic residues" evidence="1">
    <location>
        <begin position="22"/>
        <end position="31"/>
    </location>
</feature>
<protein>
    <submittedName>
        <fullName evidence="2">Uncharacterized protein</fullName>
    </submittedName>
</protein>